<feature type="transmembrane region" description="Helical" evidence="1">
    <location>
        <begin position="20"/>
        <end position="36"/>
    </location>
</feature>
<name>A0A433RV30_9BACL</name>
<comment type="caution">
    <text evidence="2">The sequence shown here is derived from an EMBL/GenBank/DDBJ whole genome shotgun (WGS) entry which is preliminary data.</text>
</comment>
<dbReference type="Proteomes" id="UP000288623">
    <property type="component" value="Unassembled WGS sequence"/>
</dbReference>
<dbReference type="RefSeq" id="WP_126990361.1">
    <property type="nucleotide sequence ID" value="NZ_JTFC01000027.1"/>
</dbReference>
<protein>
    <recommendedName>
        <fullName evidence="4">ABC transporter permease</fullName>
    </recommendedName>
</protein>
<gene>
    <name evidence="2" type="ORF">QI30_07675</name>
</gene>
<sequence>MFNLIRAHCFSLSRARTTWLLFAASVVCALVMLLFLKRIGASESSLGGIAFFFSDLNVVTLIGAVLATLLISNDFDNRTMQHTISAGHSRAQIVTSKFIVYWLFMCLYLLPFVAASFWIFYADAPYTFGVPMGGMISAMNSTTQISTAVALLLSLIIVYIGQTSLAVMLAFFLKKPTFVIVLFYAISVLCGQLAANNLNWLNWTPFGGDAITVTADSSLLAICLVSLRFISVCVGITILYFRKTDIH</sequence>
<dbReference type="EMBL" id="JTFC01000027">
    <property type="protein sequence ID" value="RUS57130.1"/>
    <property type="molecule type" value="Genomic_DNA"/>
</dbReference>
<feature type="transmembrane region" description="Helical" evidence="1">
    <location>
        <begin position="218"/>
        <end position="241"/>
    </location>
</feature>
<organism evidence="2 3">
    <name type="scientific">Candidatus Kurthia intestinigallinarum</name>
    <dbReference type="NCBI Taxonomy" id="1562256"/>
    <lineage>
        <taxon>Bacteria</taxon>
        <taxon>Bacillati</taxon>
        <taxon>Bacillota</taxon>
        <taxon>Bacilli</taxon>
        <taxon>Bacillales</taxon>
        <taxon>Caryophanaceae</taxon>
        <taxon>Kurthia</taxon>
    </lineage>
</organism>
<evidence type="ECO:0000256" key="1">
    <source>
        <dbReference type="SAM" id="Phobius"/>
    </source>
</evidence>
<evidence type="ECO:0008006" key="4">
    <source>
        <dbReference type="Google" id="ProtNLM"/>
    </source>
</evidence>
<keyword evidence="1" id="KW-0812">Transmembrane</keyword>
<feature type="transmembrane region" description="Helical" evidence="1">
    <location>
        <begin position="48"/>
        <end position="71"/>
    </location>
</feature>
<proteinExistence type="predicted"/>
<keyword evidence="1" id="KW-0472">Membrane</keyword>
<feature type="transmembrane region" description="Helical" evidence="1">
    <location>
        <begin position="178"/>
        <end position="198"/>
    </location>
</feature>
<dbReference type="AlphaFoldDB" id="A0A433RV30"/>
<dbReference type="OrthoDB" id="2388369at2"/>
<reference evidence="2 3" key="1">
    <citation type="submission" date="2014-11" db="EMBL/GenBank/DDBJ databases">
        <title>Genome sequence and analysis of novel Kurthia sp.</title>
        <authorList>
            <person name="Lawson J.N."/>
            <person name="Gonzalez J.E."/>
            <person name="Rinauldi L."/>
            <person name="Xuan Z."/>
            <person name="Firman A."/>
            <person name="Shaddox L."/>
            <person name="Trudeau A."/>
            <person name="Shah S."/>
            <person name="Reiman D."/>
        </authorList>
    </citation>
    <scope>NUCLEOTIDE SEQUENCE [LARGE SCALE GENOMIC DNA]</scope>
    <source>
        <strain evidence="2 3">3B1D</strain>
    </source>
</reference>
<accession>A0A433RV30</accession>
<keyword evidence="3" id="KW-1185">Reference proteome</keyword>
<evidence type="ECO:0000313" key="3">
    <source>
        <dbReference type="Proteomes" id="UP000288623"/>
    </source>
</evidence>
<keyword evidence="1" id="KW-1133">Transmembrane helix</keyword>
<evidence type="ECO:0000313" key="2">
    <source>
        <dbReference type="EMBL" id="RUS57130.1"/>
    </source>
</evidence>
<feature type="transmembrane region" description="Helical" evidence="1">
    <location>
        <begin position="145"/>
        <end position="171"/>
    </location>
</feature>
<feature type="transmembrane region" description="Helical" evidence="1">
    <location>
        <begin position="98"/>
        <end position="121"/>
    </location>
</feature>